<gene>
    <name evidence="2" type="ORF">D0Z08_00565</name>
</gene>
<dbReference type="Gene3D" id="3.10.450.50">
    <property type="match status" value="1"/>
</dbReference>
<evidence type="ECO:0000259" key="1">
    <source>
        <dbReference type="Pfam" id="PF12680"/>
    </source>
</evidence>
<dbReference type="AlphaFoldDB" id="A0A417Y969"/>
<dbReference type="Proteomes" id="UP000283644">
    <property type="component" value="Unassembled WGS sequence"/>
</dbReference>
<keyword evidence="3" id="KW-1185">Reference proteome</keyword>
<dbReference type="Pfam" id="PF12680">
    <property type="entry name" value="SnoaL_2"/>
    <property type="match status" value="1"/>
</dbReference>
<evidence type="ECO:0000313" key="3">
    <source>
        <dbReference type="Proteomes" id="UP000283644"/>
    </source>
</evidence>
<feature type="domain" description="SnoaL-like" evidence="1">
    <location>
        <begin position="6"/>
        <end position="106"/>
    </location>
</feature>
<dbReference type="EMBL" id="QXGH01000003">
    <property type="protein sequence ID" value="RHW29111.1"/>
    <property type="molecule type" value="Genomic_DNA"/>
</dbReference>
<dbReference type="OrthoDB" id="3542814at2"/>
<reference evidence="2 3" key="1">
    <citation type="submission" date="2018-09" db="EMBL/GenBank/DDBJ databases">
        <title>Genome sequencing of Nocardioides immobilis CCTCC AB 2017083 for comparison to Nocardioides silvaticus.</title>
        <authorList>
            <person name="Li C."/>
            <person name="Wang G."/>
        </authorList>
    </citation>
    <scope>NUCLEOTIDE SEQUENCE [LARGE SCALE GENOMIC DNA]</scope>
    <source>
        <strain evidence="2 3">CCTCC AB 2017083</strain>
    </source>
</reference>
<dbReference type="SUPFAM" id="SSF54427">
    <property type="entry name" value="NTF2-like"/>
    <property type="match status" value="1"/>
</dbReference>
<accession>A0A417Y969</accession>
<dbReference type="InterPro" id="IPR032710">
    <property type="entry name" value="NTF2-like_dom_sf"/>
</dbReference>
<proteinExistence type="predicted"/>
<name>A0A417Y969_9ACTN</name>
<protein>
    <submittedName>
        <fullName evidence="2">Nuclear transport factor 2 family protein</fullName>
    </submittedName>
</protein>
<comment type="caution">
    <text evidence="2">The sequence shown here is derived from an EMBL/GenBank/DDBJ whole genome shotgun (WGS) entry which is preliminary data.</text>
</comment>
<organism evidence="2 3">
    <name type="scientific">Nocardioides immobilis</name>
    <dbReference type="NCBI Taxonomy" id="2049295"/>
    <lineage>
        <taxon>Bacteria</taxon>
        <taxon>Bacillati</taxon>
        <taxon>Actinomycetota</taxon>
        <taxon>Actinomycetes</taxon>
        <taxon>Propionibacteriales</taxon>
        <taxon>Nocardioidaceae</taxon>
        <taxon>Nocardioides</taxon>
    </lineage>
</organism>
<sequence length="137" mass="14910">MSAVIDRLVHAVNGHDLEGLVSCFADDYVNETPVHPLRGFTGNDQVRTNWTQIFAGVPDIEAAVLRRAEGDGRVWTEWEMSGTRSEDGGRFLMRGVVIFGISGDVISSARFYLEPAEGASGDVDAHTRRVVSGKESS</sequence>
<dbReference type="InterPro" id="IPR037401">
    <property type="entry name" value="SnoaL-like"/>
</dbReference>
<dbReference type="RefSeq" id="WP_118921629.1">
    <property type="nucleotide sequence ID" value="NZ_QXGH01000003.1"/>
</dbReference>
<evidence type="ECO:0000313" key="2">
    <source>
        <dbReference type="EMBL" id="RHW29111.1"/>
    </source>
</evidence>